<dbReference type="STRING" id="207949.RED65_11099"/>
<evidence type="ECO:0008006" key="4">
    <source>
        <dbReference type="Google" id="ProtNLM"/>
    </source>
</evidence>
<comment type="similarity">
    <text evidence="1">Belongs to the UPF0270 family.</text>
</comment>
<dbReference type="InterPro" id="IPR036685">
    <property type="entry name" value="YehU-like_sf"/>
</dbReference>
<dbReference type="SUPFAM" id="SSF118001">
    <property type="entry name" value="YehU-like"/>
    <property type="match status" value="1"/>
</dbReference>
<dbReference type="Pfam" id="PF06794">
    <property type="entry name" value="UPF0270"/>
    <property type="match status" value="1"/>
</dbReference>
<keyword evidence="3" id="KW-1185">Reference proteome</keyword>
<accession>Q1N5K6</accession>
<proteinExistence type="inferred from homology"/>
<sequence>MTSDAYTLIPHEQLSSDALEGVIEEYINREGTDYGEIEYDFATKKQQVLNQLQKKIAFIVFDHDSQSVSVMHKDELA</sequence>
<dbReference type="EMBL" id="AAQH01000001">
    <property type="protein sequence ID" value="EAT13936.1"/>
    <property type="molecule type" value="Genomic_DNA"/>
</dbReference>
<dbReference type="AlphaFoldDB" id="Q1N5K6"/>
<dbReference type="Proteomes" id="UP000004263">
    <property type="component" value="Unassembled WGS sequence"/>
</dbReference>
<dbReference type="OrthoDB" id="6120729at2"/>
<comment type="caution">
    <text evidence="2">The sequence shown here is derived from an EMBL/GenBank/DDBJ whole genome shotgun (WGS) entry which is preliminary data.</text>
</comment>
<evidence type="ECO:0000256" key="1">
    <source>
        <dbReference type="ARBA" id="ARBA00006450"/>
    </source>
</evidence>
<evidence type="ECO:0000313" key="2">
    <source>
        <dbReference type="EMBL" id="EAT13936.1"/>
    </source>
</evidence>
<evidence type="ECO:0000313" key="3">
    <source>
        <dbReference type="Proteomes" id="UP000004263"/>
    </source>
</evidence>
<dbReference type="Gene3D" id="1.10.10.610">
    <property type="entry name" value="YehU-like"/>
    <property type="match status" value="1"/>
</dbReference>
<dbReference type="RefSeq" id="WP_007017354.1">
    <property type="nucleotide sequence ID" value="NZ_CH724113.1"/>
</dbReference>
<dbReference type="InterPro" id="IPR010648">
    <property type="entry name" value="UPF0270"/>
</dbReference>
<protein>
    <recommendedName>
        <fullName evidence="4">YheU family protein</fullName>
    </recommendedName>
</protein>
<reference evidence="2 3" key="1">
    <citation type="submission" date="2006-03" db="EMBL/GenBank/DDBJ databases">
        <authorList>
            <person name="Pinhassi J."/>
            <person name="Pedros-Alio C."/>
            <person name="Ferriera S."/>
            <person name="Johnson J."/>
            <person name="Kravitz S."/>
            <person name="Halpern A."/>
            <person name="Remington K."/>
            <person name="Beeson K."/>
            <person name="Tran B."/>
            <person name="Rogers Y.-H."/>
            <person name="Friedman R."/>
            <person name="Venter J.C."/>
        </authorList>
    </citation>
    <scope>NUCLEOTIDE SEQUENCE [LARGE SCALE GENOMIC DNA]</scope>
    <source>
        <strain evidence="2 3">RED65</strain>
    </source>
</reference>
<gene>
    <name evidence="2" type="ORF">RED65_11099</name>
</gene>
<dbReference type="HOGENOM" id="CLU_186759_0_1_6"/>
<organism evidence="2 3">
    <name type="scientific">Bermanella marisrubri</name>
    <dbReference type="NCBI Taxonomy" id="207949"/>
    <lineage>
        <taxon>Bacteria</taxon>
        <taxon>Pseudomonadati</taxon>
        <taxon>Pseudomonadota</taxon>
        <taxon>Gammaproteobacteria</taxon>
        <taxon>Oceanospirillales</taxon>
        <taxon>Oceanospirillaceae</taxon>
        <taxon>Bermanella</taxon>
    </lineage>
</organism>
<name>Q1N5K6_9GAMM</name>